<reference evidence="5" key="1">
    <citation type="submission" date="2016-12" db="EMBL/GenBank/DDBJ databases">
        <title>Comparative genomics of four Isosphaeraceae planctomycetes: a common pool of plasmids and glycoside hydrolase genes.</title>
        <authorList>
            <person name="Ivanova A."/>
        </authorList>
    </citation>
    <scope>NUCLEOTIDE SEQUENCE [LARGE SCALE GENOMIC DNA]</scope>
    <source>
        <strain evidence="5">PX4</strain>
    </source>
</reference>
<accession>A0A1U7CTE9</accession>
<dbReference type="PROSITE" id="PS50110">
    <property type="entry name" value="RESPONSE_REGULATORY"/>
    <property type="match status" value="1"/>
</dbReference>
<dbReference type="SMART" id="SM00448">
    <property type="entry name" value="REC"/>
    <property type="match status" value="1"/>
</dbReference>
<name>A0A1U7CTE9_9BACT</name>
<dbReference type="PANTHER" id="PTHR44591:SF3">
    <property type="entry name" value="RESPONSE REGULATORY DOMAIN-CONTAINING PROTEIN"/>
    <property type="match status" value="1"/>
</dbReference>
<keyword evidence="1 2" id="KW-0597">Phosphoprotein</keyword>
<dbReference type="STRING" id="1387353.BSF38_03720"/>
<dbReference type="RefSeq" id="WP_076351111.1">
    <property type="nucleotide sequence ID" value="NZ_CP019082.1"/>
</dbReference>
<evidence type="ECO:0000256" key="1">
    <source>
        <dbReference type="ARBA" id="ARBA00022553"/>
    </source>
</evidence>
<dbReference type="Gene3D" id="3.40.50.2300">
    <property type="match status" value="1"/>
</dbReference>
<evidence type="ECO:0000259" key="3">
    <source>
        <dbReference type="PROSITE" id="PS50110"/>
    </source>
</evidence>
<dbReference type="PANTHER" id="PTHR44591">
    <property type="entry name" value="STRESS RESPONSE REGULATOR PROTEIN 1"/>
    <property type="match status" value="1"/>
</dbReference>
<dbReference type="AlphaFoldDB" id="A0A1U7CTE9"/>
<evidence type="ECO:0000313" key="4">
    <source>
        <dbReference type="EMBL" id="APW62188.1"/>
    </source>
</evidence>
<keyword evidence="5" id="KW-1185">Reference proteome</keyword>
<dbReference type="InterPro" id="IPR001789">
    <property type="entry name" value="Sig_transdc_resp-reg_receiver"/>
</dbReference>
<sequence>MPTALIVEDEPEANKLLGMLLKLRGYRSTAALNGGDALRYLKDHAPDIVFLDLMLPDVNGYEICRMLKSSRTACLIPLVIVTARLAPENRIESFRAGADDFVSKPYTPDQIFQALQHAEDFRGRAGCEVIEDSAPLTEPDDDETLRKLAQLHNLILGRTPLGDESVERVNRAIEGVRGAISRWTAAHPGCDASLLRYELTPEQLVVAFQGRLDWLDGPAGAAGDAMDAALHGFDEVAVDRDRPCLTLIKKWA</sequence>
<dbReference type="Proteomes" id="UP000186309">
    <property type="component" value="Chromosome"/>
</dbReference>
<feature type="modified residue" description="4-aspartylphosphate" evidence="2">
    <location>
        <position position="52"/>
    </location>
</feature>
<protein>
    <recommendedName>
        <fullName evidence="3">Response regulatory domain-containing protein</fullName>
    </recommendedName>
</protein>
<proteinExistence type="predicted"/>
<organism evidence="4 5">
    <name type="scientific">Paludisphaera borealis</name>
    <dbReference type="NCBI Taxonomy" id="1387353"/>
    <lineage>
        <taxon>Bacteria</taxon>
        <taxon>Pseudomonadati</taxon>
        <taxon>Planctomycetota</taxon>
        <taxon>Planctomycetia</taxon>
        <taxon>Isosphaerales</taxon>
        <taxon>Isosphaeraceae</taxon>
        <taxon>Paludisphaera</taxon>
    </lineage>
</organism>
<evidence type="ECO:0000313" key="5">
    <source>
        <dbReference type="Proteomes" id="UP000186309"/>
    </source>
</evidence>
<dbReference type="SUPFAM" id="SSF52172">
    <property type="entry name" value="CheY-like"/>
    <property type="match status" value="1"/>
</dbReference>
<dbReference type="GO" id="GO:0000160">
    <property type="term" value="P:phosphorelay signal transduction system"/>
    <property type="evidence" value="ECO:0007669"/>
    <property type="project" value="InterPro"/>
</dbReference>
<dbReference type="EMBL" id="CP019082">
    <property type="protein sequence ID" value="APW62188.1"/>
    <property type="molecule type" value="Genomic_DNA"/>
</dbReference>
<dbReference type="InterPro" id="IPR011006">
    <property type="entry name" value="CheY-like_superfamily"/>
</dbReference>
<gene>
    <name evidence="4" type="ORF">BSF38_03720</name>
</gene>
<dbReference type="Pfam" id="PF00072">
    <property type="entry name" value="Response_reg"/>
    <property type="match status" value="1"/>
</dbReference>
<evidence type="ECO:0000256" key="2">
    <source>
        <dbReference type="PROSITE-ProRule" id="PRU00169"/>
    </source>
</evidence>
<feature type="domain" description="Response regulatory" evidence="3">
    <location>
        <begin position="3"/>
        <end position="119"/>
    </location>
</feature>
<dbReference type="KEGG" id="pbor:BSF38_03720"/>
<dbReference type="InterPro" id="IPR050595">
    <property type="entry name" value="Bact_response_regulator"/>
</dbReference>